<proteinExistence type="predicted"/>
<dbReference type="AlphaFoldDB" id="A0A803N2J4"/>
<evidence type="ECO:0000313" key="2">
    <source>
        <dbReference type="Proteomes" id="UP000596660"/>
    </source>
</evidence>
<name>A0A803N2J4_CHEQI</name>
<dbReference type="EnsemblPlants" id="AUR62039347-RA">
    <property type="protein sequence ID" value="AUR62039347-RA:cds"/>
    <property type="gene ID" value="AUR62039347"/>
</dbReference>
<dbReference type="Gramene" id="AUR62039347-RA">
    <property type="protein sequence ID" value="AUR62039347-RA:cds"/>
    <property type="gene ID" value="AUR62039347"/>
</dbReference>
<keyword evidence="2" id="KW-1185">Reference proteome</keyword>
<dbReference type="Proteomes" id="UP000596660">
    <property type="component" value="Unplaced"/>
</dbReference>
<reference evidence="1" key="2">
    <citation type="submission" date="2021-03" db="UniProtKB">
        <authorList>
            <consortium name="EnsemblPlants"/>
        </authorList>
    </citation>
    <scope>IDENTIFICATION</scope>
</reference>
<evidence type="ECO:0000313" key="1">
    <source>
        <dbReference type="EnsemblPlants" id="AUR62039347-RA:cds"/>
    </source>
</evidence>
<organism evidence="1 2">
    <name type="scientific">Chenopodium quinoa</name>
    <name type="common">Quinoa</name>
    <dbReference type="NCBI Taxonomy" id="63459"/>
    <lineage>
        <taxon>Eukaryota</taxon>
        <taxon>Viridiplantae</taxon>
        <taxon>Streptophyta</taxon>
        <taxon>Embryophyta</taxon>
        <taxon>Tracheophyta</taxon>
        <taxon>Spermatophyta</taxon>
        <taxon>Magnoliopsida</taxon>
        <taxon>eudicotyledons</taxon>
        <taxon>Gunneridae</taxon>
        <taxon>Pentapetalae</taxon>
        <taxon>Caryophyllales</taxon>
        <taxon>Chenopodiaceae</taxon>
        <taxon>Chenopodioideae</taxon>
        <taxon>Atripliceae</taxon>
        <taxon>Chenopodium</taxon>
    </lineage>
</organism>
<reference evidence="1" key="1">
    <citation type="journal article" date="2017" name="Nature">
        <title>The genome of Chenopodium quinoa.</title>
        <authorList>
            <person name="Jarvis D.E."/>
            <person name="Ho Y.S."/>
            <person name="Lightfoot D.J."/>
            <person name="Schmoeckel S.M."/>
            <person name="Li B."/>
            <person name="Borm T.J.A."/>
            <person name="Ohyanagi H."/>
            <person name="Mineta K."/>
            <person name="Michell C.T."/>
            <person name="Saber N."/>
            <person name="Kharbatia N.M."/>
            <person name="Rupper R.R."/>
            <person name="Sharp A.R."/>
            <person name="Dally N."/>
            <person name="Boughton B.A."/>
            <person name="Woo Y.H."/>
            <person name="Gao G."/>
            <person name="Schijlen E.G.W.M."/>
            <person name="Guo X."/>
            <person name="Momin A.A."/>
            <person name="Negrao S."/>
            <person name="Al-Babili S."/>
            <person name="Gehring C."/>
            <person name="Roessner U."/>
            <person name="Jung C."/>
            <person name="Murphy K."/>
            <person name="Arold S.T."/>
            <person name="Gojobori T."/>
            <person name="van der Linden C.G."/>
            <person name="van Loo E.N."/>
            <person name="Jellen E.N."/>
            <person name="Maughan P.J."/>
            <person name="Tester M."/>
        </authorList>
    </citation>
    <scope>NUCLEOTIDE SEQUENCE [LARGE SCALE GENOMIC DNA]</scope>
    <source>
        <strain evidence="1">cv. PI 614886</strain>
    </source>
</reference>
<accession>A0A803N2J4</accession>
<sequence length="299" mass="33125">VMAVLLNKVFIPFEALLEKMTAWLQFPPPVYAFADAGRNNVFLRINGQNSASRFSFYGGDANTAAESRERAAQKAVKKLIGRFGVKKRGIQDASSGQGPNVLMENVHFAINYVQFLGIVMMKTGASVTPIETTWVESRGFISWLMVTCPRTNTGIECIFSDPSPEISIAEQRVAKKAIFSITCKYNLEVVDAKFGAAAKISRECCLMREKFMVLKEHLESLQQVPKQIDTVSCIPDDGFTTPTGEDSQAPVTTVLPHGPVKCKKMLEFSYVKDMCAGTSNRMVAELPELEDVFKAARFR</sequence>
<protein>
    <submittedName>
        <fullName evidence="1">Uncharacterized protein</fullName>
    </submittedName>
</protein>